<evidence type="ECO:0000259" key="7">
    <source>
        <dbReference type="Pfam" id="PF23469"/>
    </source>
</evidence>
<name>A0A2R5L4B9_9ACAR</name>
<evidence type="ECO:0000256" key="4">
    <source>
        <dbReference type="ARBA" id="ARBA00045732"/>
    </source>
</evidence>
<dbReference type="CDD" id="cd22385">
    <property type="entry name" value="KH-I_KHDC4_rpt1"/>
    <property type="match status" value="1"/>
</dbReference>
<evidence type="ECO:0000256" key="3">
    <source>
        <dbReference type="ARBA" id="ARBA00030267"/>
    </source>
</evidence>
<dbReference type="PANTHER" id="PTHR15744:SF0">
    <property type="entry name" value="KH HOMOLOGY DOMAIN-CONTAINING PROTEIN 4"/>
    <property type="match status" value="1"/>
</dbReference>
<dbReference type="InterPro" id="IPR036612">
    <property type="entry name" value="KH_dom_type_1_sf"/>
</dbReference>
<dbReference type="Pfam" id="PF23469">
    <property type="entry name" value="KH_12"/>
    <property type="match status" value="1"/>
</dbReference>
<feature type="compositionally biased region" description="Polar residues" evidence="5">
    <location>
        <begin position="595"/>
        <end position="607"/>
    </location>
</feature>
<feature type="region of interest" description="Disordered" evidence="5">
    <location>
        <begin position="496"/>
        <end position="546"/>
    </location>
</feature>
<feature type="region of interest" description="Disordered" evidence="5">
    <location>
        <begin position="680"/>
        <end position="779"/>
    </location>
</feature>
<feature type="compositionally biased region" description="Basic and acidic residues" evidence="5">
    <location>
        <begin position="770"/>
        <end position="779"/>
    </location>
</feature>
<feature type="domain" description="KHDC4/BBP-like KH-domain type I" evidence="6">
    <location>
        <begin position="170"/>
        <end position="244"/>
    </location>
</feature>
<feature type="compositionally biased region" description="Low complexity" evidence="5">
    <location>
        <begin position="622"/>
        <end position="635"/>
    </location>
</feature>
<feature type="compositionally biased region" description="Polar residues" evidence="5">
    <location>
        <begin position="742"/>
        <end position="756"/>
    </location>
</feature>
<dbReference type="InterPro" id="IPR031121">
    <property type="entry name" value="RIK/BLOM7"/>
</dbReference>
<dbReference type="InterPro" id="IPR055256">
    <property type="entry name" value="KH_1_KHDC4/BBP-like"/>
</dbReference>
<dbReference type="AlphaFoldDB" id="A0A2R5L4B9"/>
<dbReference type="SUPFAM" id="SSF54791">
    <property type="entry name" value="Eukaryotic type KH-domain (KH-domain type I)"/>
    <property type="match status" value="1"/>
</dbReference>
<dbReference type="InterPro" id="IPR056149">
    <property type="entry name" value="PRP5/DDX46/KHDC4_KH"/>
</dbReference>
<proteinExistence type="inferred from homology"/>
<feature type="domain" description="ATP-dependent RNA helicase PRP5/DDX46/KHDC4 KH" evidence="7">
    <location>
        <begin position="42"/>
        <end position="122"/>
    </location>
</feature>
<feature type="compositionally biased region" description="Low complexity" evidence="5">
    <location>
        <begin position="642"/>
        <end position="658"/>
    </location>
</feature>
<dbReference type="EMBL" id="GGLE01000189">
    <property type="protein sequence ID" value="MBY04315.1"/>
    <property type="molecule type" value="Transcribed_RNA"/>
</dbReference>
<dbReference type="PANTHER" id="PTHR15744">
    <property type="entry name" value="BLOM7"/>
    <property type="match status" value="1"/>
</dbReference>
<organism evidence="8">
    <name type="scientific">Ornithodoros turicata</name>
    <dbReference type="NCBI Taxonomy" id="34597"/>
    <lineage>
        <taxon>Eukaryota</taxon>
        <taxon>Metazoa</taxon>
        <taxon>Ecdysozoa</taxon>
        <taxon>Arthropoda</taxon>
        <taxon>Chelicerata</taxon>
        <taxon>Arachnida</taxon>
        <taxon>Acari</taxon>
        <taxon>Parasitiformes</taxon>
        <taxon>Ixodida</taxon>
        <taxon>Ixodoidea</taxon>
        <taxon>Argasidae</taxon>
        <taxon>Ornithodorinae</taxon>
        <taxon>Ornithodoros</taxon>
    </lineage>
</organism>
<dbReference type="InterPro" id="IPR047889">
    <property type="entry name" value="KHDC4_KH-I_second"/>
</dbReference>
<dbReference type="GO" id="GO:0003723">
    <property type="term" value="F:RNA binding"/>
    <property type="evidence" value="ECO:0007669"/>
    <property type="project" value="InterPro"/>
</dbReference>
<dbReference type="GO" id="GO:0016301">
    <property type="term" value="F:kinase activity"/>
    <property type="evidence" value="ECO:0007669"/>
    <property type="project" value="UniProtKB-KW"/>
</dbReference>
<evidence type="ECO:0000259" key="6">
    <source>
        <dbReference type="Pfam" id="PF22675"/>
    </source>
</evidence>
<evidence type="ECO:0000313" key="8">
    <source>
        <dbReference type="EMBL" id="MBY04315.1"/>
    </source>
</evidence>
<accession>A0A2R5L4B9</accession>
<evidence type="ECO:0000256" key="5">
    <source>
        <dbReference type="SAM" id="MobiDB-lite"/>
    </source>
</evidence>
<comment type="similarity">
    <text evidence="1">Belongs to the KHDC4 family.</text>
</comment>
<comment type="function">
    <text evidence="4">RNA-binding protein involved in pre-mRNA splicing. Interacts with the PRP19C/Prp19 complex/NTC/Nineteen complex which is part of the spliceosome. Involved in regulating splice site selection. Binds preferentially RNA with A/C rich sequences and poly-C stretches.</text>
</comment>
<dbReference type="Pfam" id="PF22675">
    <property type="entry name" value="KH-I_KHDC4-BBP"/>
    <property type="match status" value="1"/>
</dbReference>
<sequence>MSKSCLEVAAEAAERVNAMLVAKGKLKINGISGRNSGDLFTTEVEINDAPLAARNVLTKGLFQEEICRTTRAVLSTRGRYMNNVEKMNASSAERPLYIHIQAPHIDAIERAMCRINSIIAEHSKDGAEQQADEFTGTTYTDPCLTANTLLTTGHHHYVQDKIYVGLEQAPAAYPIQEKIMGPNGSYLDHINVTTGATATLRGKGSGFIEPTSGREAFEPLHIHITHPNMDGLQAAKTLAISLIQTTHQDLAEWQQQQLASVALQSAVSIQAPRVASTANVLGLGQAVFQPMVSGTEMRAQGILVGAVGNTSASIMVPVSLTSSLPSNVSYVTALPQTQAVVYPTSQVLAHAVIPPQSVAAPTMVPPPVVVAQAATPTMVPPPSIAVPQTLTGLVQTSVVQPTYVSTSVAPPTLVSTSLAGPTYGAASVAPPTMVSMSMPPPSLASVAPPLMVPPPAVPPPTLQQAQQHVAMVPPPAYIAPTVYPHLRQQYAQYAAAKQSYDTPPPSTTAQQQQAPPQQLQQSTPQQLQQPAPQQLQQPQQAQQQVQEAALPLPLQHLHSPPPQLLSPSQPVQSTAAATSSITTVITTCTTALSSQPAYQSSNYSASVTDDWRFRVPPPPLPISTSKTSPSLPPSTQAGPPVSTTTPSSSTTTTTSASTVGDSHMNGMLYYRSTLPRSKSSFLSSYRPPPVTSSPTTSSPSRTTASLSTAVLFRVPPPPLRSRPATGKADWDLMPPPRAPLSSAGQQPSGGVTSTAAYSAMKRPSDSTTEYDWKRIRGAL</sequence>
<feature type="compositionally biased region" description="Low complexity" evidence="5">
    <location>
        <begin position="692"/>
        <end position="708"/>
    </location>
</feature>
<dbReference type="GO" id="GO:0005634">
    <property type="term" value="C:nucleus"/>
    <property type="evidence" value="ECO:0007669"/>
    <property type="project" value="InterPro"/>
</dbReference>
<evidence type="ECO:0000256" key="2">
    <source>
        <dbReference type="ARBA" id="ARBA00017795"/>
    </source>
</evidence>
<feature type="region of interest" description="Disordered" evidence="5">
    <location>
        <begin position="595"/>
        <end position="663"/>
    </location>
</feature>
<keyword evidence="8" id="KW-0808">Transferase</keyword>
<dbReference type="Gene3D" id="3.30.1370.10">
    <property type="entry name" value="K Homology domain, type 1"/>
    <property type="match status" value="2"/>
</dbReference>
<feature type="compositionally biased region" description="Low complexity" evidence="5">
    <location>
        <begin position="507"/>
        <end position="546"/>
    </location>
</feature>
<protein>
    <recommendedName>
        <fullName evidence="2">KH homology domain-containing protein 4</fullName>
    </recommendedName>
    <alternativeName>
        <fullName evidence="3">Brings lots of money 7</fullName>
    </alternativeName>
</protein>
<keyword evidence="8" id="KW-0418">Kinase</keyword>
<reference evidence="8" key="1">
    <citation type="submission" date="2018-03" db="EMBL/GenBank/DDBJ databases">
        <title>The relapsing fever spirochete Borrelia turicatae persists in the highly oxidative environment of its soft-bodied tick vector.</title>
        <authorList>
            <person name="Bourret T.J."/>
            <person name="Boyle W.K."/>
            <person name="Valenzuela J.G."/>
            <person name="Oliveira F."/>
            <person name="Lopez J.E."/>
        </authorList>
    </citation>
    <scope>NUCLEOTIDE SEQUENCE</scope>
    <source>
        <strain evidence="8">Kansas strain/isolate</strain>
        <tissue evidence="8">Salivary glands</tissue>
    </source>
</reference>
<dbReference type="InterPro" id="IPR047890">
    <property type="entry name" value="KHDC4_KH-I_first"/>
</dbReference>
<evidence type="ECO:0000256" key="1">
    <source>
        <dbReference type="ARBA" id="ARBA00006093"/>
    </source>
</evidence>
<dbReference type="FunFam" id="3.30.1370.10:FF:000037">
    <property type="entry name" value="KH domain protein"/>
    <property type="match status" value="1"/>
</dbReference>
<dbReference type="CDD" id="cd22386">
    <property type="entry name" value="KH-I_KHDC4_rpt2"/>
    <property type="match status" value="1"/>
</dbReference>